<organism evidence="1 2">
    <name type="scientific">Pedobacter insulae</name>
    <dbReference type="NCBI Taxonomy" id="414048"/>
    <lineage>
        <taxon>Bacteria</taxon>
        <taxon>Pseudomonadati</taxon>
        <taxon>Bacteroidota</taxon>
        <taxon>Sphingobacteriia</taxon>
        <taxon>Sphingobacteriales</taxon>
        <taxon>Sphingobacteriaceae</taxon>
        <taxon>Pedobacter</taxon>
    </lineage>
</organism>
<dbReference type="EMBL" id="FOPP01000004">
    <property type="protein sequence ID" value="SFH05955.1"/>
    <property type="molecule type" value="Genomic_DNA"/>
</dbReference>
<accession>A0A1I2WXF5</accession>
<evidence type="ECO:0000313" key="2">
    <source>
        <dbReference type="Proteomes" id="UP000199666"/>
    </source>
</evidence>
<keyword evidence="2" id="KW-1185">Reference proteome</keyword>
<dbReference type="Proteomes" id="UP000199666">
    <property type="component" value="Unassembled WGS sequence"/>
</dbReference>
<dbReference type="STRING" id="414048.SAMN04489864_104358"/>
<reference evidence="1 2" key="1">
    <citation type="submission" date="2016-10" db="EMBL/GenBank/DDBJ databases">
        <authorList>
            <person name="de Groot N.N."/>
        </authorList>
    </citation>
    <scope>NUCLEOTIDE SEQUENCE [LARGE SCALE GENOMIC DNA]</scope>
    <source>
        <strain evidence="1 2">DSM 18684</strain>
    </source>
</reference>
<sequence>MVTRSLIKYLNPQIIMNIKKSLLLILLAFSMSLKAQKFDTLEINSSNVNANALREGSHRYLVYFKMKKDSVRTETQFWTRTIKRSNYNGKPVLEINQEWEDKDSILHIVKSVSDAKTLQPLYHSTWWKINGRTGPLKKVSVTTVDFVKNTVEHNGKLLTASEAEPQSKAIYRGYQSALGKYFLNWHTDLEIFPVLPFKQGLFFTIPFYDPGTTYGYEKVVYQVTGSAFLKGYNDQNIDCWLLEHQSKGNKEVFWISKKTREVLKLEQEVSGQFYRYKIKLGFLP</sequence>
<dbReference type="Pfam" id="PF11306">
    <property type="entry name" value="DUF3108"/>
    <property type="match status" value="1"/>
</dbReference>
<protein>
    <submittedName>
        <fullName evidence="1">Uncharacterized protein</fullName>
    </submittedName>
</protein>
<dbReference type="AlphaFoldDB" id="A0A1I2WXF5"/>
<gene>
    <name evidence="1" type="ORF">SAMN04489864_104358</name>
</gene>
<proteinExistence type="predicted"/>
<name>A0A1I2WXF5_9SPHI</name>
<evidence type="ECO:0000313" key="1">
    <source>
        <dbReference type="EMBL" id="SFH05955.1"/>
    </source>
</evidence>
<dbReference type="InterPro" id="IPR021457">
    <property type="entry name" value="DUF3108"/>
</dbReference>